<dbReference type="RefSeq" id="WP_135567563.1">
    <property type="nucleotide sequence ID" value="NZ_RCIY01000089.1"/>
</dbReference>
<sequence>MSITFGTMPHICTGGVTAAVEAYSPAGGLAHGSLDATAYVCPAHVDTARTMWTDQGLMPFTAQAAKPNTTRCGAITDFRDSTVTPA</sequence>
<evidence type="ECO:0000313" key="1">
    <source>
        <dbReference type="EMBL" id="TGG77861.1"/>
    </source>
</evidence>
<proteinExistence type="predicted"/>
<dbReference type="EMBL" id="RCIY01000089">
    <property type="protein sequence ID" value="TGG77861.1"/>
    <property type="molecule type" value="Genomic_DNA"/>
</dbReference>
<comment type="caution">
    <text evidence="1">The sequence shown here is derived from an EMBL/GenBank/DDBJ whole genome shotgun (WGS) entry which is preliminary data.</text>
</comment>
<dbReference type="Proteomes" id="UP000298111">
    <property type="component" value="Unassembled WGS sequence"/>
</dbReference>
<accession>A0A8H1QLJ8</accession>
<gene>
    <name evidence="1" type="ORF">D8771_26550</name>
</gene>
<reference evidence="1 2" key="1">
    <citation type="submission" date="2018-10" db="EMBL/GenBank/DDBJ databases">
        <title>Isolation of pseudouridimycin from Streptomyces albus DSM 40763.</title>
        <authorList>
            <person name="Rosenqvist P."/>
            <person name="Metsae-Ketelae M."/>
            <person name="Virta P."/>
        </authorList>
    </citation>
    <scope>NUCLEOTIDE SEQUENCE [LARGE SCALE GENOMIC DNA]</scope>
    <source>
        <strain evidence="1 2">DSM 40763</strain>
    </source>
</reference>
<organism evidence="1 2">
    <name type="scientific">Streptomyces albus</name>
    <dbReference type="NCBI Taxonomy" id="1888"/>
    <lineage>
        <taxon>Bacteria</taxon>
        <taxon>Bacillati</taxon>
        <taxon>Actinomycetota</taxon>
        <taxon>Actinomycetes</taxon>
        <taxon>Kitasatosporales</taxon>
        <taxon>Streptomycetaceae</taxon>
        <taxon>Streptomyces</taxon>
    </lineage>
</organism>
<name>A0A8H1QLJ8_9ACTN</name>
<protein>
    <submittedName>
        <fullName evidence="1">Uncharacterized protein</fullName>
    </submittedName>
</protein>
<evidence type="ECO:0000313" key="2">
    <source>
        <dbReference type="Proteomes" id="UP000298111"/>
    </source>
</evidence>
<dbReference type="AlphaFoldDB" id="A0A8H1QLJ8"/>